<reference evidence="2" key="1">
    <citation type="submission" date="2019-05" db="EMBL/GenBank/DDBJ databases">
        <title>Annotation for the trematode Paragonimus heterotremus.</title>
        <authorList>
            <person name="Choi Y.-J."/>
        </authorList>
    </citation>
    <scope>NUCLEOTIDE SEQUENCE</scope>
    <source>
        <strain evidence="2">LC</strain>
    </source>
</reference>
<evidence type="ECO:0000313" key="2">
    <source>
        <dbReference type="EMBL" id="KAF5405228.1"/>
    </source>
</evidence>
<accession>A0A8J4SSJ6</accession>
<feature type="region of interest" description="Disordered" evidence="1">
    <location>
        <begin position="58"/>
        <end position="82"/>
    </location>
</feature>
<proteinExistence type="predicted"/>
<dbReference type="AlphaFoldDB" id="A0A8J4SSJ6"/>
<keyword evidence="3" id="KW-1185">Reference proteome</keyword>
<feature type="compositionally biased region" description="Basic and acidic residues" evidence="1">
    <location>
        <begin position="58"/>
        <end position="75"/>
    </location>
</feature>
<evidence type="ECO:0000313" key="3">
    <source>
        <dbReference type="Proteomes" id="UP000748531"/>
    </source>
</evidence>
<comment type="caution">
    <text evidence="2">The sequence shown here is derived from an EMBL/GenBank/DDBJ whole genome shotgun (WGS) entry which is preliminary data.</text>
</comment>
<dbReference type="OrthoDB" id="6283219at2759"/>
<protein>
    <submittedName>
        <fullName evidence="2">Uncharacterized protein</fullName>
    </submittedName>
</protein>
<dbReference type="EMBL" id="LUCH01000405">
    <property type="protein sequence ID" value="KAF5405228.1"/>
    <property type="molecule type" value="Genomic_DNA"/>
</dbReference>
<evidence type="ECO:0000256" key="1">
    <source>
        <dbReference type="SAM" id="MobiDB-lite"/>
    </source>
</evidence>
<gene>
    <name evidence="2" type="ORF">PHET_01302</name>
</gene>
<dbReference type="Proteomes" id="UP000748531">
    <property type="component" value="Unassembled WGS sequence"/>
</dbReference>
<sequence>MSHQTEDLYPLELSQYSAAGTATVNSPVGQLHRVRGLEVGLAELRIQEGGKGIKPEIKMQQRTTLDRDEYERESPGDLNKLPTEIPAFSRATECQTDLPRQEIKRFTGNAKP</sequence>
<name>A0A8J4SSJ6_9TREM</name>
<organism evidence="2 3">
    <name type="scientific">Paragonimus heterotremus</name>
    <dbReference type="NCBI Taxonomy" id="100268"/>
    <lineage>
        <taxon>Eukaryota</taxon>
        <taxon>Metazoa</taxon>
        <taxon>Spiralia</taxon>
        <taxon>Lophotrochozoa</taxon>
        <taxon>Platyhelminthes</taxon>
        <taxon>Trematoda</taxon>
        <taxon>Digenea</taxon>
        <taxon>Plagiorchiida</taxon>
        <taxon>Troglotremata</taxon>
        <taxon>Troglotrematidae</taxon>
        <taxon>Paragonimus</taxon>
    </lineage>
</organism>